<evidence type="ECO:0000313" key="2">
    <source>
        <dbReference type="Proteomes" id="UP000681720"/>
    </source>
</evidence>
<proteinExistence type="predicted"/>
<dbReference type="EMBL" id="CAJOBJ010082210">
    <property type="protein sequence ID" value="CAF4506067.1"/>
    <property type="molecule type" value="Genomic_DNA"/>
</dbReference>
<evidence type="ECO:0000313" key="1">
    <source>
        <dbReference type="EMBL" id="CAF4506067.1"/>
    </source>
</evidence>
<comment type="caution">
    <text evidence="1">The sequence shown here is derived from an EMBL/GenBank/DDBJ whole genome shotgun (WGS) entry which is preliminary data.</text>
</comment>
<gene>
    <name evidence="1" type="ORF">GIL414_LOCUS34964</name>
</gene>
<organism evidence="1 2">
    <name type="scientific">Rotaria magnacalcarata</name>
    <dbReference type="NCBI Taxonomy" id="392030"/>
    <lineage>
        <taxon>Eukaryota</taxon>
        <taxon>Metazoa</taxon>
        <taxon>Spiralia</taxon>
        <taxon>Gnathifera</taxon>
        <taxon>Rotifera</taxon>
        <taxon>Eurotatoria</taxon>
        <taxon>Bdelloidea</taxon>
        <taxon>Philodinida</taxon>
        <taxon>Philodinidae</taxon>
        <taxon>Rotaria</taxon>
    </lineage>
</organism>
<dbReference type="AlphaFoldDB" id="A0A8S2XM48"/>
<reference evidence="1" key="1">
    <citation type="submission" date="2021-02" db="EMBL/GenBank/DDBJ databases">
        <authorList>
            <person name="Nowell W R."/>
        </authorList>
    </citation>
    <scope>NUCLEOTIDE SEQUENCE</scope>
</reference>
<feature type="non-terminal residue" evidence="1">
    <location>
        <position position="1"/>
    </location>
</feature>
<protein>
    <submittedName>
        <fullName evidence="1">Uncharacterized protein</fullName>
    </submittedName>
</protein>
<accession>A0A8S2XM48</accession>
<sequence>AIIATSVWYKRRRKQIKSGKQIDDELKPIWMDLKYFKHKGAVIGNYLLPEQIVGKLNQGQH</sequence>
<name>A0A8S2XM48_9BILA</name>
<dbReference type="Proteomes" id="UP000681720">
    <property type="component" value="Unassembled WGS sequence"/>
</dbReference>